<gene>
    <name evidence="2" type="ORF">EV664_106130</name>
</gene>
<evidence type="ECO:0000313" key="2">
    <source>
        <dbReference type="EMBL" id="TDN82322.1"/>
    </source>
</evidence>
<dbReference type="OrthoDB" id="7584091at2"/>
<dbReference type="RefSeq" id="WP_133495695.1">
    <property type="nucleotide sequence ID" value="NZ_BMLU01000006.1"/>
</dbReference>
<feature type="region of interest" description="Disordered" evidence="1">
    <location>
        <begin position="1"/>
        <end position="113"/>
    </location>
</feature>
<evidence type="ECO:0000313" key="3">
    <source>
        <dbReference type="Proteomes" id="UP000295493"/>
    </source>
</evidence>
<dbReference type="Proteomes" id="UP000295493">
    <property type="component" value="Unassembled WGS sequence"/>
</dbReference>
<dbReference type="AlphaFoldDB" id="A0A4R6FLC5"/>
<name>A0A4R6FLC5_9SPHN</name>
<accession>A0A4R6FLC5</accession>
<keyword evidence="3" id="KW-1185">Reference proteome</keyword>
<dbReference type="EMBL" id="SNWD01000006">
    <property type="protein sequence ID" value="TDN82322.1"/>
    <property type="molecule type" value="Genomic_DNA"/>
</dbReference>
<proteinExistence type="predicted"/>
<evidence type="ECO:0000256" key="1">
    <source>
        <dbReference type="SAM" id="MobiDB-lite"/>
    </source>
</evidence>
<feature type="compositionally biased region" description="Basic and acidic residues" evidence="1">
    <location>
        <begin position="94"/>
        <end position="113"/>
    </location>
</feature>
<protein>
    <submittedName>
        <fullName evidence="2">Uncharacterized protein</fullName>
    </submittedName>
</protein>
<feature type="compositionally biased region" description="Basic and acidic residues" evidence="1">
    <location>
        <begin position="17"/>
        <end position="31"/>
    </location>
</feature>
<feature type="compositionally biased region" description="Acidic residues" evidence="1">
    <location>
        <begin position="55"/>
        <end position="75"/>
    </location>
</feature>
<comment type="caution">
    <text evidence="2">The sequence shown here is derived from an EMBL/GenBank/DDBJ whole genome shotgun (WGS) entry which is preliminary data.</text>
</comment>
<reference evidence="2 3" key="1">
    <citation type="submission" date="2019-03" db="EMBL/GenBank/DDBJ databases">
        <title>Genomic Encyclopedia of Type Strains, Phase IV (KMG-IV): sequencing the most valuable type-strain genomes for metagenomic binning, comparative biology and taxonomic classification.</title>
        <authorList>
            <person name="Goeker M."/>
        </authorList>
    </citation>
    <scope>NUCLEOTIDE SEQUENCE [LARGE SCALE GENOMIC DNA]</scope>
    <source>
        <strain evidence="2 3">DSM 25059</strain>
    </source>
</reference>
<organism evidence="2 3">
    <name type="scientific">Stakelama pacifica</name>
    <dbReference type="NCBI Taxonomy" id="517720"/>
    <lineage>
        <taxon>Bacteria</taxon>
        <taxon>Pseudomonadati</taxon>
        <taxon>Pseudomonadota</taxon>
        <taxon>Alphaproteobacteria</taxon>
        <taxon>Sphingomonadales</taxon>
        <taxon>Sphingomonadaceae</taxon>
        <taxon>Stakelama</taxon>
    </lineage>
</organism>
<sequence length="113" mass="12722">MGGHRVPEQGPEDDGYDERGYDESQRAEILETTRGGPRDGSLITDLDPDRTHAFEDEEDEDSIDMTDDDLGEEDEDRRQTRADRDEDEAQADWDAGRTGESGRTDSESEAMKP</sequence>